<organism evidence="1 2">
    <name type="scientific">Canna indica</name>
    <name type="common">Indian-shot</name>
    <dbReference type="NCBI Taxonomy" id="4628"/>
    <lineage>
        <taxon>Eukaryota</taxon>
        <taxon>Viridiplantae</taxon>
        <taxon>Streptophyta</taxon>
        <taxon>Embryophyta</taxon>
        <taxon>Tracheophyta</taxon>
        <taxon>Spermatophyta</taxon>
        <taxon>Magnoliopsida</taxon>
        <taxon>Liliopsida</taxon>
        <taxon>Zingiberales</taxon>
        <taxon>Cannaceae</taxon>
        <taxon>Canna</taxon>
    </lineage>
</organism>
<accession>A0AAQ3L4B3</accession>
<keyword evidence="2" id="KW-1185">Reference proteome</keyword>
<sequence>MRIPITAYICPRLIPRTMEDILEKLLTVSFPSILHLNLNGRIPDERYTIVHLFNELYEVAYTPAFYHLLGSNMQLHHSDEKVSNSKETNEKLIHEKIPPRNQRQKYITNIEQLTVSNLSSSSTEWSQFHQQIRAIGIEIEAILYEDIKEEAIIDMLSSHCTFKMSPSSSSSTL</sequence>
<evidence type="ECO:0000313" key="2">
    <source>
        <dbReference type="Proteomes" id="UP001327560"/>
    </source>
</evidence>
<reference evidence="1 2" key="1">
    <citation type="submission" date="2023-10" db="EMBL/GenBank/DDBJ databases">
        <title>Chromosome-scale genome assembly provides insights into flower coloration mechanisms of Canna indica.</title>
        <authorList>
            <person name="Li C."/>
        </authorList>
    </citation>
    <scope>NUCLEOTIDE SEQUENCE [LARGE SCALE GENOMIC DNA]</scope>
    <source>
        <tissue evidence="1">Flower</tissue>
    </source>
</reference>
<name>A0AAQ3L4B3_9LILI</name>
<dbReference type="AlphaFoldDB" id="A0AAQ3L4B3"/>
<dbReference type="Proteomes" id="UP001327560">
    <property type="component" value="Chromosome 9"/>
</dbReference>
<gene>
    <name evidence="1" type="ORF">Cni_G29412</name>
</gene>
<evidence type="ECO:0000313" key="1">
    <source>
        <dbReference type="EMBL" id="WOL20607.1"/>
    </source>
</evidence>
<dbReference type="PANTHER" id="PTHR36885">
    <property type="entry name" value="EXPRESSED PROTEIN"/>
    <property type="match status" value="1"/>
</dbReference>
<dbReference type="EMBL" id="CP136898">
    <property type="protein sequence ID" value="WOL20607.1"/>
    <property type="molecule type" value="Genomic_DNA"/>
</dbReference>
<proteinExistence type="predicted"/>
<protein>
    <submittedName>
        <fullName evidence="1">Uncharacterized protein</fullName>
    </submittedName>
</protein>
<dbReference type="PANTHER" id="PTHR36885:SF2">
    <property type="entry name" value="DUF4378 DOMAIN-CONTAINING PROTEIN"/>
    <property type="match status" value="1"/>
</dbReference>